<keyword evidence="3" id="KW-1185">Reference proteome</keyword>
<feature type="region of interest" description="Disordered" evidence="1">
    <location>
        <begin position="157"/>
        <end position="189"/>
    </location>
</feature>
<dbReference type="EMBL" id="CP139781">
    <property type="protein sequence ID" value="WRQ89635.1"/>
    <property type="molecule type" value="Genomic_DNA"/>
</dbReference>
<protein>
    <submittedName>
        <fullName evidence="2">Uncharacterized protein</fullName>
    </submittedName>
</protein>
<name>A0ABZ1CD93_9BACT</name>
<reference evidence="2 3" key="2">
    <citation type="submission" date="2023-12" db="EMBL/GenBank/DDBJ databases">
        <title>Description of an unclassified Opitutus bacterium of Verrucomicrobiota.</title>
        <authorList>
            <person name="Zhang D.-F."/>
        </authorList>
    </citation>
    <scope>NUCLEOTIDE SEQUENCE [LARGE SCALE GENOMIC DNA]</scope>
    <source>
        <strain evidence="2 3">WL0086</strain>
    </source>
</reference>
<reference evidence="2 3" key="1">
    <citation type="submission" date="2021-08" db="EMBL/GenBank/DDBJ databases">
        <authorList>
            <person name="Zhang D."/>
            <person name="Zhang A."/>
            <person name="Wang L."/>
        </authorList>
    </citation>
    <scope>NUCLEOTIDE SEQUENCE [LARGE SCALE GENOMIC DNA]</scope>
    <source>
        <strain evidence="2 3">WL0086</strain>
    </source>
</reference>
<feature type="compositionally biased region" description="Low complexity" evidence="1">
    <location>
        <begin position="43"/>
        <end position="59"/>
    </location>
</feature>
<feature type="region of interest" description="Disordered" evidence="1">
    <location>
        <begin position="36"/>
        <end position="74"/>
    </location>
</feature>
<evidence type="ECO:0000256" key="1">
    <source>
        <dbReference type="SAM" id="MobiDB-lite"/>
    </source>
</evidence>
<dbReference type="RefSeq" id="WP_221029681.1">
    <property type="nucleotide sequence ID" value="NZ_CP139781.1"/>
</dbReference>
<evidence type="ECO:0000313" key="2">
    <source>
        <dbReference type="EMBL" id="WRQ89635.1"/>
    </source>
</evidence>
<accession>A0ABZ1CD93</accession>
<evidence type="ECO:0000313" key="3">
    <source>
        <dbReference type="Proteomes" id="UP000738431"/>
    </source>
</evidence>
<feature type="compositionally biased region" description="Basic and acidic residues" evidence="1">
    <location>
        <begin position="157"/>
        <end position="168"/>
    </location>
</feature>
<dbReference type="Proteomes" id="UP000738431">
    <property type="component" value="Chromosome"/>
</dbReference>
<sequence length="189" mass="20836">MSADPSTETQKPSQVPSWIMVGFAAGLLTMWGFQSGGDHDDAPAPAETTLAATASSADSPPEKPRENPLSVGDKPSMEMVQELFAGLRDWAFWTDDRTEFAVWNGTTMSFSDHFEVIRLRDADYFRAIPGFSRLPIDGYGPEHSPILFTETAEQRAKRFFEANPDKRPPPPAKPQAPEFNTLPPPPSGR</sequence>
<gene>
    <name evidence="2" type="ORF">K1X11_009455</name>
</gene>
<organism evidence="2 3">
    <name type="scientific">Actomonas aquatica</name>
    <dbReference type="NCBI Taxonomy" id="2866162"/>
    <lineage>
        <taxon>Bacteria</taxon>
        <taxon>Pseudomonadati</taxon>
        <taxon>Verrucomicrobiota</taxon>
        <taxon>Opitutia</taxon>
        <taxon>Opitutales</taxon>
        <taxon>Opitutaceae</taxon>
        <taxon>Actomonas</taxon>
    </lineage>
</organism>
<proteinExistence type="predicted"/>